<keyword evidence="1" id="KW-0812">Transmembrane</keyword>
<gene>
    <name evidence="2" type="ORF">Rhe02_14620</name>
</gene>
<feature type="transmembrane region" description="Helical" evidence="1">
    <location>
        <begin position="103"/>
        <end position="120"/>
    </location>
</feature>
<evidence type="ECO:0000313" key="3">
    <source>
        <dbReference type="Proteomes" id="UP000612899"/>
    </source>
</evidence>
<comment type="caution">
    <text evidence="2">The sequence shown here is derived from an EMBL/GenBank/DDBJ whole genome shotgun (WGS) entry which is preliminary data.</text>
</comment>
<keyword evidence="1" id="KW-0472">Membrane</keyword>
<keyword evidence="1" id="KW-1133">Transmembrane helix</keyword>
<feature type="transmembrane region" description="Helical" evidence="1">
    <location>
        <begin position="43"/>
        <end position="70"/>
    </location>
</feature>
<evidence type="ECO:0000256" key="1">
    <source>
        <dbReference type="SAM" id="Phobius"/>
    </source>
</evidence>
<protein>
    <submittedName>
        <fullName evidence="2">Uncharacterized protein</fullName>
    </submittedName>
</protein>
<keyword evidence="3" id="KW-1185">Reference proteome</keyword>
<accession>A0A8J3Q545</accession>
<name>A0A8J3Q545_9ACTN</name>
<evidence type="ECO:0000313" key="2">
    <source>
        <dbReference type="EMBL" id="GIH03395.1"/>
    </source>
</evidence>
<dbReference type="AlphaFoldDB" id="A0A8J3Q545"/>
<dbReference type="Proteomes" id="UP000612899">
    <property type="component" value="Unassembled WGS sequence"/>
</dbReference>
<sequence>MVEPSVSRWYAHRARVVGSVAAAVSGVVGAVVASQLVSSTSTVARVALALVLGAMVAAVFGVTTAVVVRVWPVLRAVWWWSLELAAVGLLLTAWWLLDTYVSAWLAAGVLATTAVACVVLRRVRRWLTAWGWCVIVRHRLRVTFAEVIRAASKGKARPITLPFILLARPTPAGERVWVWLRPGLDLADLDGGTGRMAVACWAGEVRVCRASTRYAALVRVDIARRDPLQRLVSSPLAREFAGVGIWPAESAAGVPVSGLDLDDVPEPAVDPRGRR</sequence>
<organism evidence="2 3">
    <name type="scientific">Rhizocola hellebori</name>
    <dbReference type="NCBI Taxonomy" id="1392758"/>
    <lineage>
        <taxon>Bacteria</taxon>
        <taxon>Bacillati</taxon>
        <taxon>Actinomycetota</taxon>
        <taxon>Actinomycetes</taxon>
        <taxon>Micromonosporales</taxon>
        <taxon>Micromonosporaceae</taxon>
        <taxon>Rhizocola</taxon>
    </lineage>
</organism>
<reference evidence="2" key="1">
    <citation type="submission" date="2021-01" db="EMBL/GenBank/DDBJ databases">
        <title>Whole genome shotgun sequence of Rhizocola hellebori NBRC 109834.</title>
        <authorList>
            <person name="Komaki H."/>
            <person name="Tamura T."/>
        </authorList>
    </citation>
    <scope>NUCLEOTIDE SEQUENCE</scope>
    <source>
        <strain evidence="2">NBRC 109834</strain>
    </source>
</reference>
<feature type="transmembrane region" description="Helical" evidence="1">
    <location>
        <begin position="16"/>
        <end position="37"/>
    </location>
</feature>
<feature type="transmembrane region" description="Helical" evidence="1">
    <location>
        <begin position="77"/>
        <end position="97"/>
    </location>
</feature>
<proteinExistence type="predicted"/>
<dbReference type="EMBL" id="BONY01000007">
    <property type="protein sequence ID" value="GIH03395.1"/>
    <property type="molecule type" value="Genomic_DNA"/>
</dbReference>